<proteinExistence type="predicted"/>
<comment type="caution">
    <text evidence="3">The sequence shown here is derived from an EMBL/GenBank/DDBJ whole genome shotgun (WGS) entry which is preliminary data.</text>
</comment>
<evidence type="ECO:0000259" key="1">
    <source>
        <dbReference type="Pfam" id="PF01368"/>
    </source>
</evidence>
<dbReference type="EMBL" id="DVHC01000031">
    <property type="protein sequence ID" value="HIR59027.1"/>
    <property type="molecule type" value="Genomic_DNA"/>
</dbReference>
<reference evidence="3" key="1">
    <citation type="submission" date="2020-10" db="EMBL/GenBank/DDBJ databases">
        <authorList>
            <person name="Gilroy R."/>
        </authorList>
    </citation>
    <scope>NUCLEOTIDE SEQUENCE</scope>
    <source>
        <strain evidence="3">CHK184-20233</strain>
    </source>
</reference>
<evidence type="ECO:0000313" key="4">
    <source>
        <dbReference type="Proteomes" id="UP000824232"/>
    </source>
</evidence>
<dbReference type="InterPro" id="IPR051319">
    <property type="entry name" value="Oligoribo/pAp-PDE_c-di-AMP_PDE"/>
</dbReference>
<dbReference type="InterPro" id="IPR038763">
    <property type="entry name" value="DHH_sf"/>
</dbReference>
<dbReference type="AlphaFoldDB" id="A0A9D1DU67"/>
<dbReference type="Proteomes" id="UP000824232">
    <property type="component" value="Unassembled WGS sequence"/>
</dbReference>
<dbReference type="GO" id="GO:0003676">
    <property type="term" value="F:nucleic acid binding"/>
    <property type="evidence" value="ECO:0007669"/>
    <property type="project" value="InterPro"/>
</dbReference>
<dbReference type="InterPro" id="IPR001667">
    <property type="entry name" value="DDH_dom"/>
</dbReference>
<reference evidence="3" key="2">
    <citation type="journal article" date="2021" name="PeerJ">
        <title>Extensive microbial diversity within the chicken gut microbiome revealed by metagenomics and culture.</title>
        <authorList>
            <person name="Gilroy R."/>
            <person name="Ravi A."/>
            <person name="Getino M."/>
            <person name="Pursley I."/>
            <person name="Horton D.L."/>
            <person name="Alikhan N.F."/>
            <person name="Baker D."/>
            <person name="Gharbi K."/>
            <person name="Hall N."/>
            <person name="Watson M."/>
            <person name="Adriaenssens E.M."/>
            <person name="Foster-Nyarko E."/>
            <person name="Jarju S."/>
            <person name="Secka A."/>
            <person name="Antonio M."/>
            <person name="Oren A."/>
            <person name="Chaudhuri R.R."/>
            <person name="La Ragione R."/>
            <person name="Hildebrand F."/>
            <person name="Pallen M.J."/>
        </authorList>
    </citation>
    <scope>NUCLEOTIDE SEQUENCE</scope>
    <source>
        <strain evidence="3">CHK184-20233</strain>
    </source>
</reference>
<dbReference type="SUPFAM" id="SSF64182">
    <property type="entry name" value="DHH phosphoesterases"/>
    <property type="match status" value="1"/>
</dbReference>
<dbReference type="InterPro" id="IPR003156">
    <property type="entry name" value="DHHA1_dom"/>
</dbReference>
<evidence type="ECO:0000259" key="2">
    <source>
        <dbReference type="Pfam" id="PF02272"/>
    </source>
</evidence>
<organism evidence="3 4">
    <name type="scientific">Candidatus Onthousia excrementipullorum</name>
    <dbReference type="NCBI Taxonomy" id="2840884"/>
    <lineage>
        <taxon>Bacteria</taxon>
        <taxon>Bacillati</taxon>
        <taxon>Bacillota</taxon>
        <taxon>Bacilli</taxon>
        <taxon>Candidatus Onthousia</taxon>
    </lineage>
</organism>
<dbReference type="PANTHER" id="PTHR47618:SF1">
    <property type="entry name" value="BIFUNCTIONAL OLIGORIBONUCLEASE AND PAP PHOSPHATASE NRNA"/>
    <property type="match status" value="1"/>
</dbReference>
<sequence>MFKKIYKEIKKYNTIVIARHIGVDPDALASQLALKESIKLTFPKKNVYAVGNGSSKFSYMGRLDKLEEFDNFLLIVLDTPDKKRIDYKDYSKARQTIKIDHHPFIEDFGGLEYIDDSASSTCEILMELLLNTKLKCNSEIAKLLYYGLVSDSNRFLFDSSTSKTFSLVSTYLSKYPLKLSSIYTNLYLRPLKEVRLEGYISLNMKVTENGVAYIILTNDIITKFKADSASAGNMINNFNFIDEVLVWIIVTEDVKNNNVRVNIRSRGPEINKIAEKYNGGGHAMASGARLSSIDEAEALISDIDYATENYIKKEMSKNENN</sequence>
<name>A0A9D1DU67_9FIRM</name>
<dbReference type="Gene3D" id="3.10.310.30">
    <property type="match status" value="1"/>
</dbReference>
<accession>A0A9D1DU67</accession>
<feature type="domain" description="DDH" evidence="1">
    <location>
        <begin position="15"/>
        <end position="147"/>
    </location>
</feature>
<protein>
    <submittedName>
        <fullName evidence="3">Bifunctional oligoribonuclease/PAP phosphatase NrnA</fullName>
    </submittedName>
</protein>
<evidence type="ECO:0000313" key="3">
    <source>
        <dbReference type="EMBL" id="HIR59027.1"/>
    </source>
</evidence>
<dbReference type="Pfam" id="PF01368">
    <property type="entry name" value="DHH"/>
    <property type="match status" value="1"/>
</dbReference>
<dbReference type="Gene3D" id="3.90.1640.10">
    <property type="entry name" value="inorganic pyrophosphatase (n-terminal core)"/>
    <property type="match status" value="1"/>
</dbReference>
<dbReference type="PANTHER" id="PTHR47618">
    <property type="entry name" value="BIFUNCTIONAL OLIGORIBONUCLEASE AND PAP PHOSPHATASE NRNA"/>
    <property type="match status" value="1"/>
</dbReference>
<dbReference type="Pfam" id="PF02272">
    <property type="entry name" value="DHHA1"/>
    <property type="match status" value="1"/>
</dbReference>
<gene>
    <name evidence="3" type="ORF">IAB38_03155</name>
</gene>
<feature type="domain" description="DHHA1" evidence="2">
    <location>
        <begin position="220"/>
        <end position="305"/>
    </location>
</feature>